<accession>A0ABR1V7Z8</accession>
<comment type="caution">
    <text evidence="6">The sequence shown here is derived from an EMBL/GenBank/DDBJ whole genome shotgun (WGS) entry which is preliminary data.</text>
</comment>
<feature type="chain" id="PRO_5044966736" description="Carboxylic ester hydrolase" evidence="3">
    <location>
        <begin position="19"/>
        <end position="575"/>
    </location>
</feature>
<keyword evidence="7" id="KW-1185">Reference proteome</keyword>
<sequence length="575" mass="61595">MWFKQILYTLLVAAVVRACRDPDTGEKDGDGLTVTTITGKYTGLQITEYNGVREFRSIPYAKAPVGDLRWQPPVALRPSTKHHYSNRFPPSCSQYLTSTLTLWNTNISDFSIATAGQSHHAGQFAQTSSEDCLKLAVWTPRNASRGDGLPVALFVPGGSFVTGGVEVPYQNPAGFVNRTQKHIVVTMNWRVNLFGFPNAAGLEHQNLGILDVRMALEWVYANIGAFGGDPRRIVLWGHSAGGVAADVLDFAYDDEPLVAGFFLHSGAAVREFAEGDDALQSNFSFVARHLGCGGFSSGGDGDDDDHAAAAAELECMRQVPAALLSSFVGAYGDSKTKPGLWFRPTVDGRLIFRNYTARGLAGRISRVPALISTTANEQASLAKWNPGQNASLAPPRGQHNPPPDRAKLDKTTLSDFVCVAREAAAVRAARNLTTYRYQWAGNWTNLTPYPWMGAYHASDVPMVFGTYDLRGGASESQRRAAEALQDYVFAFLEDPADGIRRHLGWPRADVAPFRDDDGQPMVRFVGGDGGAPSRIGGGGGGGGGADDGRVAVKQISAAEVDGACAGSGTYNASPS</sequence>
<dbReference type="EMBL" id="JAQQWN010000009">
    <property type="protein sequence ID" value="KAK8066395.1"/>
    <property type="molecule type" value="Genomic_DNA"/>
</dbReference>
<feature type="signal peptide" evidence="3">
    <location>
        <begin position="1"/>
        <end position="18"/>
    </location>
</feature>
<dbReference type="Proteomes" id="UP001433268">
    <property type="component" value="Unassembled WGS sequence"/>
</dbReference>
<dbReference type="InterPro" id="IPR029058">
    <property type="entry name" value="AB_hydrolase_fold"/>
</dbReference>
<proteinExistence type="inferred from homology"/>
<feature type="compositionally biased region" description="Gly residues" evidence="4">
    <location>
        <begin position="527"/>
        <end position="545"/>
    </location>
</feature>
<evidence type="ECO:0000256" key="3">
    <source>
        <dbReference type="RuleBase" id="RU361235"/>
    </source>
</evidence>
<dbReference type="InterPro" id="IPR002018">
    <property type="entry name" value="CarbesteraseB"/>
</dbReference>
<keyword evidence="2 3" id="KW-0378">Hydrolase</keyword>
<dbReference type="RefSeq" id="XP_066663148.1">
    <property type="nucleotide sequence ID" value="XM_066817456.1"/>
</dbReference>
<organism evidence="6 7">
    <name type="scientific">Apiospora hydei</name>
    <dbReference type="NCBI Taxonomy" id="1337664"/>
    <lineage>
        <taxon>Eukaryota</taxon>
        <taxon>Fungi</taxon>
        <taxon>Dikarya</taxon>
        <taxon>Ascomycota</taxon>
        <taxon>Pezizomycotina</taxon>
        <taxon>Sordariomycetes</taxon>
        <taxon>Xylariomycetidae</taxon>
        <taxon>Amphisphaeriales</taxon>
        <taxon>Apiosporaceae</taxon>
        <taxon>Apiospora</taxon>
    </lineage>
</organism>
<dbReference type="Gene3D" id="3.40.50.1820">
    <property type="entry name" value="alpha/beta hydrolase"/>
    <property type="match status" value="1"/>
</dbReference>
<reference evidence="6 7" key="1">
    <citation type="submission" date="2023-01" db="EMBL/GenBank/DDBJ databases">
        <title>Analysis of 21 Apiospora genomes using comparative genomics revels a genus with tremendous synthesis potential of carbohydrate active enzymes and secondary metabolites.</title>
        <authorList>
            <person name="Sorensen T."/>
        </authorList>
    </citation>
    <scope>NUCLEOTIDE SEQUENCE [LARGE SCALE GENOMIC DNA]</scope>
    <source>
        <strain evidence="6 7">CBS 114990</strain>
    </source>
</reference>
<dbReference type="PANTHER" id="PTHR11559">
    <property type="entry name" value="CARBOXYLESTERASE"/>
    <property type="match status" value="1"/>
</dbReference>
<dbReference type="SUPFAM" id="SSF53474">
    <property type="entry name" value="alpha/beta-Hydrolases"/>
    <property type="match status" value="1"/>
</dbReference>
<feature type="region of interest" description="Disordered" evidence="4">
    <location>
        <begin position="385"/>
        <end position="405"/>
    </location>
</feature>
<evidence type="ECO:0000256" key="2">
    <source>
        <dbReference type="ARBA" id="ARBA00022801"/>
    </source>
</evidence>
<dbReference type="InterPro" id="IPR019826">
    <property type="entry name" value="Carboxylesterase_B_AS"/>
</dbReference>
<keyword evidence="3" id="KW-0732">Signal</keyword>
<comment type="similarity">
    <text evidence="1 3">Belongs to the type-B carboxylesterase/lipase family.</text>
</comment>
<name>A0ABR1V7Z8_9PEZI</name>
<evidence type="ECO:0000259" key="5">
    <source>
        <dbReference type="Pfam" id="PF00135"/>
    </source>
</evidence>
<evidence type="ECO:0000256" key="4">
    <source>
        <dbReference type="SAM" id="MobiDB-lite"/>
    </source>
</evidence>
<dbReference type="GeneID" id="92050516"/>
<feature type="region of interest" description="Disordered" evidence="4">
    <location>
        <begin position="527"/>
        <end position="548"/>
    </location>
</feature>
<dbReference type="Pfam" id="PF00135">
    <property type="entry name" value="COesterase"/>
    <property type="match status" value="1"/>
</dbReference>
<evidence type="ECO:0000313" key="7">
    <source>
        <dbReference type="Proteomes" id="UP001433268"/>
    </source>
</evidence>
<dbReference type="EC" id="3.1.1.-" evidence="3"/>
<dbReference type="InterPro" id="IPR050309">
    <property type="entry name" value="Type-B_Carboxylest/Lipase"/>
</dbReference>
<dbReference type="PROSITE" id="PS00122">
    <property type="entry name" value="CARBOXYLESTERASE_B_1"/>
    <property type="match status" value="1"/>
</dbReference>
<evidence type="ECO:0000313" key="6">
    <source>
        <dbReference type="EMBL" id="KAK8066395.1"/>
    </source>
</evidence>
<gene>
    <name evidence="6" type="ORF">PG997_013142</name>
</gene>
<feature type="domain" description="Carboxylesterase type B" evidence="5">
    <location>
        <begin position="34"/>
        <end position="387"/>
    </location>
</feature>
<protein>
    <recommendedName>
        <fullName evidence="3">Carboxylic ester hydrolase</fullName>
        <ecNumber evidence="3">3.1.1.-</ecNumber>
    </recommendedName>
</protein>
<evidence type="ECO:0000256" key="1">
    <source>
        <dbReference type="ARBA" id="ARBA00005964"/>
    </source>
</evidence>